<proteinExistence type="predicted"/>
<accession>A0A448TY08</accession>
<protein>
    <submittedName>
        <fullName evidence="1">Uncharacterized protein</fullName>
    </submittedName>
</protein>
<evidence type="ECO:0000313" key="2">
    <source>
        <dbReference type="Proteomes" id="UP000275510"/>
    </source>
</evidence>
<organism evidence="1 2">
    <name type="scientific">Actinobacillus pleuropneumoniae</name>
    <name type="common">Haemophilus pleuropneumoniae</name>
    <dbReference type="NCBI Taxonomy" id="715"/>
    <lineage>
        <taxon>Bacteria</taxon>
        <taxon>Pseudomonadati</taxon>
        <taxon>Pseudomonadota</taxon>
        <taxon>Gammaproteobacteria</taxon>
        <taxon>Pasteurellales</taxon>
        <taxon>Pasteurellaceae</taxon>
        <taxon>Actinobacillus</taxon>
    </lineage>
</organism>
<sequence length="142" mass="16327">MKVDISSHFKSGNLQTPYFVDLPFLNEETKRLIANFIADVIEGKPLEGINKPSWVNRNYDELETAGEYKTYNCWHYHIGPHNGKTTSLQIPLKLNLSGSASSAILHYQKITEDHICILAYSPKHIPFPRFNQTNNPIMNRLR</sequence>
<name>A0A448TY08_ACTPL</name>
<evidence type="ECO:0000313" key="1">
    <source>
        <dbReference type="EMBL" id="VEJ16519.1"/>
    </source>
</evidence>
<dbReference type="Proteomes" id="UP000275510">
    <property type="component" value="Chromosome"/>
</dbReference>
<gene>
    <name evidence="1" type="ORF">NCTC10976_00608</name>
</gene>
<dbReference type="RefSeq" id="WP_005600658.1">
    <property type="nucleotide sequence ID" value="NZ_CBDBTA010000010.1"/>
</dbReference>
<dbReference type="AlphaFoldDB" id="A0A448TY08"/>
<reference evidence="1 2" key="1">
    <citation type="submission" date="2018-12" db="EMBL/GenBank/DDBJ databases">
        <authorList>
            <consortium name="Pathogen Informatics"/>
        </authorList>
    </citation>
    <scope>NUCLEOTIDE SEQUENCE [LARGE SCALE GENOMIC DNA]</scope>
    <source>
        <strain evidence="1 2">NCTC10976</strain>
    </source>
</reference>
<dbReference type="EMBL" id="LR134515">
    <property type="protein sequence ID" value="VEJ16519.1"/>
    <property type="molecule type" value="Genomic_DNA"/>
</dbReference>